<evidence type="ECO:0000256" key="2">
    <source>
        <dbReference type="ARBA" id="ARBA00022840"/>
    </source>
</evidence>
<feature type="signal peptide" evidence="5">
    <location>
        <begin position="1"/>
        <end position="33"/>
    </location>
</feature>
<evidence type="ECO:0000313" key="6">
    <source>
        <dbReference type="EMBL" id="KAL1302656.1"/>
    </source>
</evidence>
<feature type="compositionally biased region" description="Low complexity" evidence="4">
    <location>
        <begin position="926"/>
        <end position="940"/>
    </location>
</feature>
<dbReference type="InterPro" id="IPR043129">
    <property type="entry name" value="ATPase_NBD"/>
</dbReference>
<keyword evidence="3" id="KW-0143">Chaperone</keyword>
<evidence type="ECO:0000313" key="7">
    <source>
        <dbReference type="Proteomes" id="UP001562354"/>
    </source>
</evidence>
<dbReference type="Proteomes" id="UP001562354">
    <property type="component" value="Unassembled WGS sequence"/>
</dbReference>
<keyword evidence="5" id="KW-0732">Signal</keyword>
<dbReference type="InterPro" id="IPR029048">
    <property type="entry name" value="HSP70_C_sf"/>
</dbReference>
<accession>A0ABR3P9A2</accession>
<proteinExistence type="predicted"/>
<dbReference type="RefSeq" id="XP_069198932.1">
    <property type="nucleotide sequence ID" value="XM_069342431.1"/>
</dbReference>
<dbReference type="InterPro" id="IPR013126">
    <property type="entry name" value="Hsp_70_fam"/>
</dbReference>
<evidence type="ECO:0008006" key="8">
    <source>
        <dbReference type="Google" id="ProtNLM"/>
    </source>
</evidence>
<dbReference type="Gene3D" id="3.30.420.40">
    <property type="match status" value="2"/>
</dbReference>
<evidence type="ECO:0000256" key="3">
    <source>
        <dbReference type="ARBA" id="ARBA00023186"/>
    </source>
</evidence>
<dbReference type="Gene3D" id="3.90.640.10">
    <property type="entry name" value="Actin, Chain A, domain 4"/>
    <property type="match status" value="1"/>
</dbReference>
<dbReference type="Pfam" id="PF00012">
    <property type="entry name" value="HSP70"/>
    <property type="match status" value="2"/>
</dbReference>
<keyword evidence="2" id="KW-0067">ATP-binding</keyword>
<feature type="chain" id="PRO_5045554869" description="Actin-like ATPase domain-containing protein" evidence="5">
    <location>
        <begin position="34"/>
        <end position="988"/>
    </location>
</feature>
<dbReference type="PANTHER" id="PTHR45639:SF3">
    <property type="entry name" value="HYPOXIA UP-REGULATED PROTEIN 1"/>
    <property type="match status" value="1"/>
</dbReference>
<sequence>MLTPHPSRRRLTQPSMATIVPLLLLLFTGTASAASAVLGIDFGSSYIKAAIVKPGTPLDIVPTKDSKRKEASVVGFKPSPRGPVEVGSFPERLYGGDALALGGRYPGDVYTNLKSLLGLVPDEEGTAMISQYKERHPAITLREEKGNVFFQSPAFSPKDQPWSLDELLAMELKNIRANAEAMTGKGSQVTEAVVTVPVFYTANEKRAIERAADLAGINILGLVSDGLAVGIDYAVKRTFPSASEGKKPEIHLIFDMGASSTTATILRFQGKEVKDIGRFNKTVQEVAVLGAGWDRTLGGDALNAIVADHLVSEFTKKSEVTSAGITAEEIKGHGRTASKLYKEAERARQVLSANSDVRSFFEGFYKDIDFSSKLTRVEFEDLAASFADRVEAPVKQALEAAKLTLKDLDSVILHGGAMRTPFVQKRLEAMTGKDTEVRTNVNADESAAHGAAFKAAGLSPSFRVKEIRDSDAAVYPAGIVYPSDGKQRQQKLFVPTSLVGPVKQFTLKNLEDFEFGLYQNVASVDRPVLDIKTENLTASVAALTEKFGCTKDDISTAFNIRLNPIDGIPEVLSGSVSCEVEGGAKAGGLGDSVKGLFGFGSKKGEQEPLKDGENPSETVEASSSASSSSKDAKATPKAEADTKGKKHTETINIKFTSVSKSLPQPSKSEIQQMKERLAAFDRSDKARIQREEALNVLEAFTYRARDLLEDAGFTAASTDEVREQISSLLSSTSDWLYGEGSSAPVDAFRTKLADLKALVEPIQARIRESASRPEKLKSLQTSLDQTKSFVSIVAEQVAKAAASSSEAALSSSTSSDAAASSSTGSPSDELDDLDDEPESSSSSSAAPSKPTTESSLYTAEDLSTLQQTYDSIASWLSQKISLQDELKATEDPVVTVAEIEAKASELNRAMMDLVQRRMNIPKKKSSTSSSSSGSKKSSSAKSRKARKSPTSSSASPSGSASASGSGKTNVDDDNVVVEEPVVIEHEEL</sequence>
<dbReference type="PANTHER" id="PTHR45639">
    <property type="entry name" value="HSC70CB, ISOFORM G-RELATED"/>
    <property type="match status" value="1"/>
</dbReference>
<feature type="compositionally biased region" description="Acidic residues" evidence="4">
    <location>
        <begin position="828"/>
        <end position="838"/>
    </location>
</feature>
<dbReference type="PRINTS" id="PR00301">
    <property type="entry name" value="HEATSHOCK70"/>
</dbReference>
<gene>
    <name evidence="6" type="ORF">AAFC00_003023</name>
</gene>
<organism evidence="6 7">
    <name type="scientific">Neodothiora populina</name>
    <dbReference type="NCBI Taxonomy" id="2781224"/>
    <lineage>
        <taxon>Eukaryota</taxon>
        <taxon>Fungi</taxon>
        <taxon>Dikarya</taxon>
        <taxon>Ascomycota</taxon>
        <taxon>Pezizomycotina</taxon>
        <taxon>Dothideomycetes</taxon>
        <taxon>Dothideomycetidae</taxon>
        <taxon>Dothideales</taxon>
        <taxon>Dothioraceae</taxon>
        <taxon>Neodothiora</taxon>
    </lineage>
</organism>
<dbReference type="SUPFAM" id="SSF100934">
    <property type="entry name" value="Heat shock protein 70kD (HSP70), C-terminal subdomain"/>
    <property type="match status" value="1"/>
</dbReference>
<feature type="compositionally biased region" description="Basic and acidic residues" evidence="4">
    <location>
        <begin position="602"/>
        <end position="613"/>
    </location>
</feature>
<protein>
    <recommendedName>
        <fullName evidence="8">Actin-like ATPase domain-containing protein</fullName>
    </recommendedName>
</protein>
<name>A0ABR3P9A2_9PEZI</name>
<dbReference type="GeneID" id="95976725"/>
<feature type="compositionally biased region" description="Low complexity" evidence="4">
    <location>
        <begin position="948"/>
        <end position="967"/>
    </location>
</feature>
<dbReference type="SUPFAM" id="SSF53067">
    <property type="entry name" value="Actin-like ATPase domain"/>
    <property type="match status" value="2"/>
</dbReference>
<feature type="region of interest" description="Disordered" evidence="4">
    <location>
        <begin position="600"/>
        <end position="649"/>
    </location>
</feature>
<feature type="region of interest" description="Disordered" evidence="4">
    <location>
        <begin position="805"/>
        <end position="859"/>
    </location>
</feature>
<dbReference type="CDD" id="cd10230">
    <property type="entry name" value="ASKHA_NBD_HSP70_HYOU1"/>
    <property type="match status" value="1"/>
</dbReference>
<evidence type="ECO:0000256" key="5">
    <source>
        <dbReference type="SAM" id="SignalP"/>
    </source>
</evidence>
<dbReference type="Gene3D" id="3.30.30.30">
    <property type="match status" value="1"/>
</dbReference>
<dbReference type="EMBL" id="JBFMKM010000012">
    <property type="protein sequence ID" value="KAL1302656.1"/>
    <property type="molecule type" value="Genomic_DNA"/>
</dbReference>
<reference evidence="6 7" key="1">
    <citation type="submission" date="2024-07" db="EMBL/GenBank/DDBJ databases">
        <title>Draft sequence of the Neodothiora populina.</title>
        <authorList>
            <person name="Drown D.D."/>
            <person name="Schuette U.S."/>
            <person name="Buechlein A.B."/>
            <person name="Rusch D.R."/>
            <person name="Winton L.W."/>
            <person name="Adams G.A."/>
        </authorList>
    </citation>
    <scope>NUCLEOTIDE SEQUENCE [LARGE SCALE GENOMIC DNA]</scope>
    <source>
        <strain evidence="6 7">CPC 39397</strain>
    </source>
</reference>
<evidence type="ECO:0000256" key="4">
    <source>
        <dbReference type="SAM" id="MobiDB-lite"/>
    </source>
</evidence>
<feature type="compositionally biased region" description="Low complexity" evidence="4">
    <location>
        <begin position="805"/>
        <end position="827"/>
    </location>
</feature>
<keyword evidence="7" id="KW-1185">Reference proteome</keyword>
<feature type="compositionally biased region" description="Basic and acidic residues" evidence="4">
    <location>
        <begin position="630"/>
        <end position="649"/>
    </location>
</feature>
<feature type="region of interest" description="Disordered" evidence="4">
    <location>
        <begin position="916"/>
        <end position="988"/>
    </location>
</feature>
<keyword evidence="1" id="KW-0547">Nucleotide-binding</keyword>
<comment type="caution">
    <text evidence="6">The sequence shown here is derived from an EMBL/GenBank/DDBJ whole genome shotgun (WGS) entry which is preliminary data.</text>
</comment>
<dbReference type="Gene3D" id="1.20.1270.10">
    <property type="match status" value="1"/>
</dbReference>
<evidence type="ECO:0000256" key="1">
    <source>
        <dbReference type="ARBA" id="ARBA00022741"/>
    </source>
</evidence>
<feature type="compositionally biased region" description="Low complexity" evidence="4">
    <location>
        <begin position="839"/>
        <end position="855"/>
    </location>
</feature>